<organism evidence="2">
    <name type="scientific">Cellulosimicrobium sp. ES-005</name>
    <dbReference type="NCBI Taxonomy" id="3163031"/>
    <lineage>
        <taxon>Bacteria</taxon>
        <taxon>Bacillati</taxon>
        <taxon>Actinomycetota</taxon>
        <taxon>Actinomycetes</taxon>
        <taxon>Micrococcales</taxon>
        <taxon>Promicromonosporaceae</taxon>
        <taxon>Cellulosimicrobium</taxon>
    </lineage>
</organism>
<keyword evidence="1" id="KW-0732">Signal</keyword>
<dbReference type="PROSITE" id="PS51257">
    <property type="entry name" value="PROKAR_LIPOPROTEIN"/>
    <property type="match status" value="1"/>
</dbReference>
<dbReference type="RefSeq" id="WP_253054306.1">
    <property type="nucleotide sequence ID" value="NZ_CP159290.1"/>
</dbReference>
<name>A0AAU8G2C1_9MICO</name>
<dbReference type="EMBL" id="CP159290">
    <property type="protein sequence ID" value="XCH30262.1"/>
    <property type="molecule type" value="Genomic_DNA"/>
</dbReference>
<gene>
    <name evidence="2" type="ORF">ABRQ22_00755</name>
</gene>
<sequence>MKKFLSSALVAGLLATGAVALTAPAASAAVVGCSVSGPSVSGTTARVTNINCTYARVVVKYVSNGTVRTSYGAWVAAGHTSTAYVPSISAIVSLSADGSR</sequence>
<feature type="signal peptide" evidence="1">
    <location>
        <begin position="1"/>
        <end position="28"/>
    </location>
</feature>
<dbReference type="AlphaFoldDB" id="A0AAU8G2C1"/>
<reference evidence="2" key="1">
    <citation type="submission" date="2024-06" db="EMBL/GenBank/DDBJ databases">
        <title>Complete genome sequence of the cellulolytic actinobacterium, Cellulosimicrobium ES-005.</title>
        <authorList>
            <person name="Matthews C.T."/>
            <person name="Underwood K.D."/>
            <person name="Ghanchi K.M."/>
            <person name="Fields S.D."/>
            <person name="Gardner S.G."/>
        </authorList>
    </citation>
    <scope>NUCLEOTIDE SEQUENCE</scope>
    <source>
        <strain evidence="2">ES-005</strain>
    </source>
</reference>
<accession>A0AAU8G2C1</accession>
<proteinExistence type="predicted"/>
<evidence type="ECO:0000313" key="2">
    <source>
        <dbReference type="EMBL" id="XCH30262.1"/>
    </source>
</evidence>
<protein>
    <submittedName>
        <fullName evidence="2">Uncharacterized protein</fullName>
    </submittedName>
</protein>
<feature type="chain" id="PRO_5043493450" evidence="1">
    <location>
        <begin position="29"/>
        <end position="100"/>
    </location>
</feature>
<evidence type="ECO:0000256" key="1">
    <source>
        <dbReference type="SAM" id="SignalP"/>
    </source>
</evidence>